<dbReference type="GO" id="GO:0004180">
    <property type="term" value="F:carboxypeptidase activity"/>
    <property type="evidence" value="ECO:0007669"/>
    <property type="project" value="UniProtKB-KW"/>
</dbReference>
<evidence type="ECO:0000256" key="4">
    <source>
        <dbReference type="ARBA" id="ARBA00022989"/>
    </source>
</evidence>
<feature type="compositionally biased region" description="Basic and acidic residues" evidence="6">
    <location>
        <begin position="263"/>
        <end position="273"/>
    </location>
</feature>
<dbReference type="Gene3D" id="2.60.40.1120">
    <property type="entry name" value="Carboxypeptidase-like, regulatory domain"/>
    <property type="match status" value="4"/>
</dbReference>
<dbReference type="InterPro" id="IPR013784">
    <property type="entry name" value="Carb-bd-like_fold"/>
</dbReference>
<dbReference type="EMBL" id="QGGR01000005">
    <property type="protein sequence ID" value="PWK48981.1"/>
    <property type="molecule type" value="Genomic_DNA"/>
</dbReference>
<feature type="domain" description="LamG-like jellyroll fold" evidence="8">
    <location>
        <begin position="804"/>
        <end position="951"/>
    </location>
</feature>
<feature type="compositionally biased region" description="Polar residues" evidence="6">
    <location>
        <begin position="245"/>
        <end position="258"/>
    </location>
</feature>
<evidence type="ECO:0000256" key="7">
    <source>
        <dbReference type="SAM" id="SignalP"/>
    </source>
</evidence>
<dbReference type="Pfam" id="PF13620">
    <property type="entry name" value="CarboxypepD_reg"/>
    <property type="match status" value="1"/>
</dbReference>
<feature type="region of interest" description="Disordered" evidence="6">
    <location>
        <begin position="245"/>
        <end position="273"/>
    </location>
</feature>
<dbReference type="SUPFAM" id="SSF49464">
    <property type="entry name" value="Carboxypeptidase regulatory domain-like"/>
    <property type="match status" value="1"/>
</dbReference>
<keyword evidence="4" id="KW-0472">Membrane</keyword>
<evidence type="ECO:0000256" key="3">
    <source>
        <dbReference type="ARBA" id="ARBA00022729"/>
    </source>
</evidence>
<keyword evidence="10" id="KW-1185">Reference proteome</keyword>
<organism evidence="9 10">
    <name type="scientific">Actinoplanes xinjiangensis</name>
    <dbReference type="NCBI Taxonomy" id="512350"/>
    <lineage>
        <taxon>Bacteria</taxon>
        <taxon>Bacillati</taxon>
        <taxon>Actinomycetota</taxon>
        <taxon>Actinomycetes</taxon>
        <taxon>Micromonosporales</taxon>
        <taxon>Micromonosporaceae</taxon>
        <taxon>Actinoplanes</taxon>
    </lineage>
</organism>
<dbReference type="PANTHER" id="PTHR13055">
    <property type="entry name" value="TUMOR ENDOTHELIAL MARKER 7 RELATED"/>
    <property type="match status" value="1"/>
</dbReference>
<keyword evidence="3 7" id="KW-0732">Signal</keyword>
<dbReference type="GO" id="GO:0030246">
    <property type="term" value="F:carbohydrate binding"/>
    <property type="evidence" value="ECO:0007669"/>
    <property type="project" value="InterPro"/>
</dbReference>
<comment type="subcellular location">
    <subcellularLocation>
        <location evidence="1">Membrane</location>
        <topology evidence="1">Single-pass type I membrane protein</topology>
    </subcellularLocation>
</comment>
<keyword evidence="9" id="KW-0378">Hydrolase</keyword>
<dbReference type="Gene3D" id="2.60.120.200">
    <property type="match status" value="1"/>
</dbReference>
<name>A0A316FJ78_9ACTN</name>
<evidence type="ECO:0000256" key="2">
    <source>
        <dbReference type="ARBA" id="ARBA00022692"/>
    </source>
</evidence>
<evidence type="ECO:0000313" key="10">
    <source>
        <dbReference type="Proteomes" id="UP000245697"/>
    </source>
</evidence>
<dbReference type="SUPFAM" id="SSF49899">
    <property type="entry name" value="Concanavalin A-like lectins/glucanases"/>
    <property type="match status" value="1"/>
</dbReference>
<dbReference type="InterPro" id="IPR006558">
    <property type="entry name" value="LamG-like"/>
</dbReference>
<sequence length="2121" mass="223440">MLAVQNRLTRHLAVLCSAAVAATVLSVAGLPEPALAAPSTAPPTCVLEQSTDPAAQRMAEACDRPVEILSERTEYSQVFANADGTRTLEQSVEPQRVRQGSRWVPVDTTLKRTSTGVVPRAAVLPMTFSNGGNTLVGRLVKDGKEITLTWPSKLPKPVLKGDTAIYPNVLRDVDLQVTASATGFSEVLVVKNRKAAQNSKLKRLKFGLKTKGVTVRKNSSGGLRGHDAAGNEVFSAPAPLMWDSSESVESQAVATKSQAPAKAVDDTSDERSRRAVMPLELGKDAVTLTPDKAMLSDPRTEFPVYIDPEVTGWLSGGAWTSVWSKYPTKSFWKNTTALTNGEITGAAGVGRTEDCTGCADHIIRSFFRLDTTQVKGAVLAAEFYIQQRWSWTCSPATNAKVWETTSGISSATTWKNQPKLSSRSATVLGNRKYGAVHGCKGVGDIEFNVTSMVTDAETTVTLGMKALDESTKNQWKRYKPSTARLSVTFNQAPLALTKQMTDGNKACVTGPNRPYVAKLEDVTVSGYQSDPDRNPMVTRFYWWQLPGSINTNQYVWARNANNADNTATLPKLAEGATYAWRAQTEDDLVAQYDKSQMKTWSEKTCEFTVDTVRPPAPGGLSSDQYSATQPSGGVGFPGTFKIAAPVLPGLSEADALKRKQDIAAYYWTLDGGVSQAAQSVPVNATDFTGSITLTPTTDGQKRLRVWAKDRAGNPSGEVAYQFTVLNSGATGAWNFDEATASSAPDITGHNNSLTMTGTSLVAGRGDTGKALTFDGRSGKTVTTAGPVSYTNVSTGATVTVRTDASFTVTARVRLAATTGTGQYTAVSANGSRTSAFTLGSVQTATANKFRFAMANTDGDNTATYWMDSNAALVPGKWTHLAGVYDATTRKLTLYVNGVAQTATSTSVLPAGGGFNATGPVIIGKGKWNGAEGGYYNGLVDDVKLYNKVTNSTEIAEQAQPLQPVVTFPNGSELAPNGTLRVTLDAKGDTNVTRFRYSLDADTLGSSVTPAAAGGSATFDVSVGATTSERQFFAVSEGGQGAGPKTKLSFTVVAPAGSLSGPVTDEGGLPLPGAKVTLRPGDYATTSDDYGMYGFQQLPFDTYLARAEYQGRCGFAGSSSVLVGKVPATQALRVFGRGSAAGHLCQERTTTYATGTTVLPLTGDDAASTINLPFAFPFYGGAYSSICVDTNGMIFFEGECVSHPYTGSGGLGDVVEPNGVIAAYWDDLVVDSSANVRTAVNGTGAGQQVLIEWNNVYRKGNTAQRLSFSVTLGLDGTITTNYSGLDNAAEQGANAIVGIEDPTGEDGFTYSDKEAVLGNNKAVVFTNPNAEPLQTHNLTGKLTGATGAAVAGATVALDPSGMTATTAADGTYAFPGLADDSYTVTTKQTGLCGTKAETVVDVTADTTRDLRLSPNYGLMGYACTIGASGYVAAGTVLPLTGQRETLDVTLPFEMKFYGVNDDTVRIHTDGWIGVGGGYLDVFENDFIIDDSASVRTQAMGTAPNRSFAIEWRNALFAGTTERSTFEVILHEDGRAVYHYGAMTSDLQKGSEARLGMETDSAEVSQLHSMTDGLLTPNSSMTYTPAPNGVINGVLTEAVTTEPIASTPVTLEPLGLTVTTGADGSFQFGDIAPGEYVLRAAPATDRCLGQYATATVRKAGADLKVDLSLNYDADPHYNCSTSGQDFVTAGTVQDWTGDDAAWQTTAPFPIKLYGETTTKPWISSNGFVSFSPEGATNAQPTPIPSEGDKAAPHAAVYAFWEDWVVDDSGAIATQTIGTAPNRQWIVEWRNVHRWDNDSARVTFEAVFGENGSIEFRYTDLADHPISRGAGAVVGIEGAGGVIGFEYLDRREMLENGLSINFAAKAPATGSITGTVTCSGQPLQGATVTAGAKSATTGADGTYVLGDLPSKAQTVLVTAASGDCAGSAAKPVVVGVGGEPVDFDLAATRVSDRYTITETPTTYSALTSGTAVAAGYDTWTEVTLPFPVTLYGESYSTLRVGSVGALSLGDGGLYPFAGNWEADGQSSVRTAVRGTTPNRQYVVEWNNMRHHEDAGTRVSFQAILDEAGGFTYAYANPGASFVHLGGAAWIGLDAWGGASQIAYSDRLTVLRPGYGLRIQPVPAA</sequence>
<keyword evidence="5" id="KW-1015">Disulfide bond</keyword>
<dbReference type="SMART" id="SM00560">
    <property type="entry name" value="LamGL"/>
    <property type="match status" value="1"/>
</dbReference>
<dbReference type="InterPro" id="IPR013320">
    <property type="entry name" value="ConA-like_dom_sf"/>
</dbReference>
<feature type="signal peptide" evidence="7">
    <location>
        <begin position="1"/>
        <end position="36"/>
    </location>
</feature>
<evidence type="ECO:0000256" key="6">
    <source>
        <dbReference type="SAM" id="MobiDB-lite"/>
    </source>
</evidence>
<keyword evidence="2" id="KW-0812">Transmembrane</keyword>
<evidence type="ECO:0000259" key="8">
    <source>
        <dbReference type="SMART" id="SM00560"/>
    </source>
</evidence>
<evidence type="ECO:0000256" key="1">
    <source>
        <dbReference type="ARBA" id="ARBA00004479"/>
    </source>
</evidence>
<dbReference type="Proteomes" id="UP000245697">
    <property type="component" value="Unassembled WGS sequence"/>
</dbReference>
<dbReference type="GO" id="GO:0016020">
    <property type="term" value="C:membrane"/>
    <property type="evidence" value="ECO:0007669"/>
    <property type="project" value="UniProtKB-SubCell"/>
</dbReference>
<accession>A0A316FJ78</accession>
<proteinExistence type="predicted"/>
<keyword evidence="4" id="KW-1133">Transmembrane helix</keyword>
<gene>
    <name evidence="9" type="ORF">BC793_105332</name>
</gene>
<dbReference type="InterPro" id="IPR031152">
    <property type="entry name" value="PLXDC"/>
</dbReference>
<dbReference type="SUPFAM" id="SSF49452">
    <property type="entry name" value="Starch-binding domain-like"/>
    <property type="match status" value="3"/>
</dbReference>
<dbReference type="InterPro" id="IPR008969">
    <property type="entry name" value="CarboxyPept-like_regulatory"/>
</dbReference>
<evidence type="ECO:0000313" key="9">
    <source>
        <dbReference type="EMBL" id="PWK48981.1"/>
    </source>
</evidence>
<evidence type="ECO:0000256" key="5">
    <source>
        <dbReference type="ARBA" id="ARBA00023157"/>
    </source>
</evidence>
<reference evidence="9 10" key="1">
    <citation type="submission" date="2018-05" db="EMBL/GenBank/DDBJ databases">
        <title>Genomic Encyclopedia of Archaeal and Bacterial Type Strains, Phase II (KMG-II): from individual species to whole genera.</title>
        <authorList>
            <person name="Goeker M."/>
        </authorList>
    </citation>
    <scope>NUCLEOTIDE SEQUENCE [LARGE SCALE GENOMIC DNA]</scope>
    <source>
        <strain evidence="9 10">DSM 45184</strain>
    </source>
</reference>
<keyword evidence="9" id="KW-0121">Carboxypeptidase</keyword>
<feature type="chain" id="PRO_5016314926" evidence="7">
    <location>
        <begin position="37"/>
        <end position="2121"/>
    </location>
</feature>
<dbReference type="Pfam" id="PF13385">
    <property type="entry name" value="Laminin_G_3"/>
    <property type="match status" value="1"/>
</dbReference>
<protein>
    <submittedName>
        <fullName evidence="9">Carboxypeptidase family protein</fullName>
    </submittedName>
</protein>
<dbReference type="PANTHER" id="PTHR13055:SF12">
    <property type="entry name" value="LD40707P"/>
    <property type="match status" value="1"/>
</dbReference>
<keyword evidence="9" id="KW-0645">Protease</keyword>
<comment type="caution">
    <text evidence="9">The sequence shown here is derived from an EMBL/GenBank/DDBJ whole genome shotgun (WGS) entry which is preliminary data.</text>
</comment>